<dbReference type="PANTHER" id="PTHR46847">
    <property type="entry name" value="D-ALLOSE-BINDING PERIPLASMIC PROTEIN-RELATED"/>
    <property type="match status" value="1"/>
</dbReference>
<name>A0A291GNM9_9MICO</name>
<dbReference type="CDD" id="cd01536">
    <property type="entry name" value="PBP1_ABC_sugar_binding-like"/>
    <property type="match status" value="1"/>
</dbReference>
<keyword evidence="7" id="KW-1185">Reference proteome</keyword>
<evidence type="ECO:0000259" key="5">
    <source>
        <dbReference type="Pfam" id="PF13407"/>
    </source>
</evidence>
<dbReference type="GO" id="GO:0030313">
    <property type="term" value="C:cell envelope"/>
    <property type="evidence" value="ECO:0007669"/>
    <property type="project" value="UniProtKB-SubCell"/>
</dbReference>
<organism evidence="6 7">
    <name type="scientific">Brachybacterium vulturis</name>
    <dbReference type="NCBI Taxonomy" id="2017484"/>
    <lineage>
        <taxon>Bacteria</taxon>
        <taxon>Bacillati</taxon>
        <taxon>Actinomycetota</taxon>
        <taxon>Actinomycetes</taxon>
        <taxon>Micrococcales</taxon>
        <taxon>Dermabacteraceae</taxon>
        <taxon>Brachybacterium</taxon>
    </lineage>
</organism>
<evidence type="ECO:0000313" key="7">
    <source>
        <dbReference type="Proteomes" id="UP000218165"/>
    </source>
</evidence>
<accession>A0A291GNM9</accession>
<evidence type="ECO:0000256" key="1">
    <source>
        <dbReference type="ARBA" id="ARBA00004196"/>
    </source>
</evidence>
<proteinExistence type="inferred from homology"/>
<comment type="similarity">
    <text evidence="2">Belongs to the bacterial solute-binding protein 2 family.</text>
</comment>
<dbReference type="Gene3D" id="3.40.50.2300">
    <property type="match status" value="2"/>
</dbReference>
<gene>
    <name evidence="6" type="ORF">CFK38_11700</name>
</gene>
<evidence type="ECO:0000256" key="3">
    <source>
        <dbReference type="ARBA" id="ARBA00022729"/>
    </source>
</evidence>
<evidence type="ECO:0000256" key="4">
    <source>
        <dbReference type="SAM" id="MobiDB-lite"/>
    </source>
</evidence>
<feature type="compositionally biased region" description="Basic and acidic residues" evidence="4">
    <location>
        <begin position="1"/>
        <end position="18"/>
    </location>
</feature>
<dbReference type="EMBL" id="CP023563">
    <property type="protein sequence ID" value="ATG52113.1"/>
    <property type="molecule type" value="Genomic_DNA"/>
</dbReference>
<sequence>MSRREILGARPTRLERVGQGRRRVTDPPSGTARSGSVHPRPAGCLADIRQAPPMTLEVRMLSLHNTPKYTRRTVSAAIAALSLAACSSTSGGGDEPAAGSDGDVQLVLAIRSLSNPYHANWVEGAEIFAESIGQELTVLSDDGDSQKQLSQIRSLLASGQTIALNVDPNTSSDTQAIVRAVADAGGYVVTQWNKPDDLMPADIGENWVAHVSFDGIESGYQIATALFDEMGGEGGIIALQGILDNVPAQQRFEGLQKALEEYPGIELLDEQTAEWDRNTGFEVTQTLLTKHGEEVQGIWAANDNMALGALEAIKAAGRGGGEVPLVGVDAVPEALDEIESGENGYLATVTTDAWWQGAVPLVLAYRAAIGEFDVAAATPEQRAFYGTQFLVTQENVAEHMAAPTAEELQADIDDPFLRITAPIE</sequence>
<dbReference type="PANTHER" id="PTHR46847:SF1">
    <property type="entry name" value="D-ALLOSE-BINDING PERIPLASMIC PROTEIN-RELATED"/>
    <property type="match status" value="1"/>
</dbReference>
<feature type="domain" description="Periplasmic binding protein" evidence="5">
    <location>
        <begin position="108"/>
        <end position="371"/>
    </location>
</feature>
<reference evidence="7" key="1">
    <citation type="submission" date="2017-09" db="EMBL/GenBank/DDBJ databases">
        <title>Brachybacterium sp. VM2412.</title>
        <authorList>
            <person name="Tak E.J."/>
            <person name="Bae J.-W."/>
        </authorList>
    </citation>
    <scope>NUCLEOTIDE SEQUENCE [LARGE SCALE GENOMIC DNA]</scope>
    <source>
        <strain evidence="7">VM2412</strain>
    </source>
</reference>
<dbReference type="InterPro" id="IPR025997">
    <property type="entry name" value="SBP_2_dom"/>
</dbReference>
<evidence type="ECO:0000256" key="2">
    <source>
        <dbReference type="ARBA" id="ARBA00007639"/>
    </source>
</evidence>
<evidence type="ECO:0000313" key="6">
    <source>
        <dbReference type="EMBL" id="ATG52113.1"/>
    </source>
</evidence>
<keyword evidence="3" id="KW-0732">Signal</keyword>
<dbReference type="SUPFAM" id="SSF53822">
    <property type="entry name" value="Periplasmic binding protein-like I"/>
    <property type="match status" value="1"/>
</dbReference>
<dbReference type="InterPro" id="IPR028082">
    <property type="entry name" value="Peripla_BP_I"/>
</dbReference>
<feature type="region of interest" description="Disordered" evidence="4">
    <location>
        <begin position="1"/>
        <end position="44"/>
    </location>
</feature>
<dbReference type="GO" id="GO:0030246">
    <property type="term" value="F:carbohydrate binding"/>
    <property type="evidence" value="ECO:0007669"/>
    <property type="project" value="UniProtKB-ARBA"/>
</dbReference>
<protein>
    <submittedName>
        <fullName evidence="6">ABC transporter substrate-binding protein</fullName>
    </submittedName>
</protein>
<dbReference type="Proteomes" id="UP000218165">
    <property type="component" value="Chromosome"/>
</dbReference>
<dbReference type="KEGG" id="brz:CFK38_11700"/>
<dbReference type="AlphaFoldDB" id="A0A291GNM9"/>
<comment type="subcellular location">
    <subcellularLocation>
        <location evidence="1">Cell envelope</location>
    </subcellularLocation>
</comment>
<dbReference type="Pfam" id="PF13407">
    <property type="entry name" value="Peripla_BP_4"/>
    <property type="match status" value="1"/>
</dbReference>